<dbReference type="InterPro" id="IPR028116">
    <property type="entry name" value="Cis-CaaD-like"/>
</dbReference>
<sequence>MPYYQFTVPTGGATLAHKPEIAAAMTKVHSEVTGAPAAYVHCSFVEVPPGSLFSAGEPVEGPKMVGLIREGRSEQVRTQLITEIADAWTEITGDRKKDIAIFIHEVPGANVMEDGVILPDAKDDPGAIL</sequence>
<dbReference type="PANTHER" id="PTHR35530">
    <property type="entry name" value="TAUTOMERASE-RELATED"/>
    <property type="match status" value="1"/>
</dbReference>
<comment type="caution">
    <text evidence="2">The sequence shown here is derived from an EMBL/GenBank/DDBJ whole genome shotgun (WGS) entry which is preliminary data.</text>
</comment>
<name>A0A4V2PIE3_PSEEN</name>
<accession>A0A4V2PIE3</accession>
<dbReference type="Proteomes" id="UP000295560">
    <property type="component" value="Unassembled WGS sequence"/>
</dbReference>
<protein>
    <submittedName>
        <fullName evidence="2">Phenylpyruvate tautomerase PptA (4-oxalocrotonate tautomerase family)</fullName>
    </submittedName>
</protein>
<dbReference type="EMBL" id="SMFZ01000001">
    <property type="protein sequence ID" value="TCK24326.1"/>
    <property type="molecule type" value="Genomic_DNA"/>
</dbReference>
<dbReference type="PANTHER" id="PTHR35530:SF2">
    <property type="entry name" value="BSL4019 PROTEIN"/>
    <property type="match status" value="1"/>
</dbReference>
<gene>
    <name evidence="2" type="ORF">EV378_0098</name>
</gene>
<dbReference type="SUPFAM" id="SSF55331">
    <property type="entry name" value="Tautomerase/MIF"/>
    <property type="match status" value="1"/>
</dbReference>
<evidence type="ECO:0000259" key="1">
    <source>
        <dbReference type="Pfam" id="PF14832"/>
    </source>
</evidence>
<proteinExistence type="predicted"/>
<evidence type="ECO:0000313" key="3">
    <source>
        <dbReference type="Proteomes" id="UP000295560"/>
    </source>
</evidence>
<evidence type="ECO:0000313" key="2">
    <source>
        <dbReference type="EMBL" id="TCK24326.1"/>
    </source>
</evidence>
<dbReference type="OrthoDB" id="118855at2"/>
<dbReference type="RefSeq" id="WP_132420759.1">
    <property type="nucleotide sequence ID" value="NZ_SMFZ01000001.1"/>
</dbReference>
<reference evidence="2 3" key="1">
    <citation type="submission" date="2019-03" db="EMBL/GenBank/DDBJ databases">
        <title>Sequencing the genomes of 1000 actinobacteria strains.</title>
        <authorList>
            <person name="Klenk H.-P."/>
        </authorList>
    </citation>
    <scope>NUCLEOTIDE SEQUENCE [LARGE SCALE GENOMIC DNA]</scope>
    <source>
        <strain evidence="2 3">DSM 44969</strain>
    </source>
</reference>
<dbReference type="Gene3D" id="3.30.429.10">
    <property type="entry name" value="Macrophage Migration Inhibitory Factor"/>
    <property type="match status" value="1"/>
</dbReference>
<keyword evidence="2" id="KW-0670">Pyruvate</keyword>
<dbReference type="InterPro" id="IPR014347">
    <property type="entry name" value="Tautomerase/MIF_sf"/>
</dbReference>
<keyword evidence="3" id="KW-1185">Reference proteome</keyword>
<organism evidence="2 3">
    <name type="scientific">Pseudonocardia endophytica</name>
    <dbReference type="NCBI Taxonomy" id="401976"/>
    <lineage>
        <taxon>Bacteria</taxon>
        <taxon>Bacillati</taxon>
        <taxon>Actinomycetota</taxon>
        <taxon>Actinomycetes</taxon>
        <taxon>Pseudonocardiales</taxon>
        <taxon>Pseudonocardiaceae</taxon>
        <taxon>Pseudonocardia</taxon>
    </lineage>
</organism>
<feature type="domain" description="Tautomerase cis-CaaD-like" evidence="1">
    <location>
        <begin position="1"/>
        <end position="123"/>
    </location>
</feature>
<dbReference type="Pfam" id="PF14832">
    <property type="entry name" value="Tautomerase_3"/>
    <property type="match status" value="1"/>
</dbReference>
<dbReference type="AlphaFoldDB" id="A0A4V2PIE3"/>